<evidence type="ECO:0000313" key="3">
    <source>
        <dbReference type="Proteomes" id="UP000489600"/>
    </source>
</evidence>
<dbReference type="Proteomes" id="UP000489600">
    <property type="component" value="Unassembled WGS sequence"/>
</dbReference>
<feature type="compositionally biased region" description="Acidic residues" evidence="1">
    <location>
        <begin position="90"/>
        <end position="102"/>
    </location>
</feature>
<keyword evidence="3" id="KW-1185">Reference proteome</keyword>
<sequence length="164" mass="17454">MVLIQDTLSKRSTGLMAITCISTMLPRLLTMVTRMSDGPMTFPTRRHIALVHFRELAAAAAGGGEEEGLDLDLVGVGAGEVDGLVGVGAGEEEAGGGEEEPKEEVAGGGEEPKEEVAGGVALFKRLWSSTVSIWMFIWSKTGKNHISKRFTPFCSVPYGMLDLV</sequence>
<proteinExistence type="predicted"/>
<dbReference type="AlphaFoldDB" id="A0A565B802"/>
<evidence type="ECO:0000313" key="2">
    <source>
        <dbReference type="EMBL" id="VVA97783.1"/>
    </source>
</evidence>
<accession>A0A565B802</accession>
<gene>
    <name evidence="2" type="ORF">ANE_LOCUS8228</name>
</gene>
<feature type="region of interest" description="Disordered" evidence="1">
    <location>
        <begin position="89"/>
        <end position="113"/>
    </location>
</feature>
<evidence type="ECO:0000256" key="1">
    <source>
        <dbReference type="SAM" id="MobiDB-lite"/>
    </source>
</evidence>
<organism evidence="2 3">
    <name type="scientific">Arabis nemorensis</name>
    <dbReference type="NCBI Taxonomy" id="586526"/>
    <lineage>
        <taxon>Eukaryota</taxon>
        <taxon>Viridiplantae</taxon>
        <taxon>Streptophyta</taxon>
        <taxon>Embryophyta</taxon>
        <taxon>Tracheophyta</taxon>
        <taxon>Spermatophyta</taxon>
        <taxon>Magnoliopsida</taxon>
        <taxon>eudicotyledons</taxon>
        <taxon>Gunneridae</taxon>
        <taxon>Pentapetalae</taxon>
        <taxon>rosids</taxon>
        <taxon>malvids</taxon>
        <taxon>Brassicales</taxon>
        <taxon>Brassicaceae</taxon>
        <taxon>Arabideae</taxon>
        <taxon>Arabis</taxon>
    </lineage>
</organism>
<dbReference type="EMBL" id="CABITT030000003">
    <property type="protein sequence ID" value="VVA97783.1"/>
    <property type="molecule type" value="Genomic_DNA"/>
</dbReference>
<name>A0A565B802_9BRAS</name>
<reference evidence="2" key="1">
    <citation type="submission" date="2019-07" db="EMBL/GenBank/DDBJ databases">
        <authorList>
            <person name="Dittberner H."/>
        </authorList>
    </citation>
    <scope>NUCLEOTIDE SEQUENCE [LARGE SCALE GENOMIC DNA]</scope>
</reference>
<comment type="caution">
    <text evidence="2">The sequence shown here is derived from an EMBL/GenBank/DDBJ whole genome shotgun (WGS) entry which is preliminary data.</text>
</comment>
<protein>
    <submittedName>
        <fullName evidence="2">Uncharacterized protein</fullName>
    </submittedName>
</protein>